<dbReference type="EMBL" id="CP045895">
    <property type="protein sequence ID" value="QQP49524.1"/>
    <property type="molecule type" value="Genomic_DNA"/>
</dbReference>
<evidence type="ECO:0000313" key="3">
    <source>
        <dbReference type="Proteomes" id="UP000595437"/>
    </source>
</evidence>
<reference evidence="3" key="1">
    <citation type="submission" date="2021-01" db="EMBL/GenBank/DDBJ databases">
        <title>Caligus Genome Assembly.</title>
        <authorList>
            <person name="Gallardo-Escarate C."/>
        </authorList>
    </citation>
    <scope>NUCLEOTIDE SEQUENCE [LARGE SCALE GENOMIC DNA]</scope>
</reference>
<dbReference type="AlphaFoldDB" id="A0A7T8K806"/>
<evidence type="ECO:0000313" key="2">
    <source>
        <dbReference type="EMBL" id="QQP49524.1"/>
    </source>
</evidence>
<feature type="region of interest" description="Disordered" evidence="1">
    <location>
        <begin position="1"/>
        <end position="50"/>
    </location>
</feature>
<name>A0A7T8K806_CALRO</name>
<protein>
    <submittedName>
        <fullName evidence="2">Uncharacterized protein</fullName>
    </submittedName>
</protein>
<keyword evidence="3" id="KW-1185">Reference proteome</keyword>
<proteinExistence type="predicted"/>
<gene>
    <name evidence="2" type="ORF">FKW44_010227</name>
</gene>
<dbReference type="Proteomes" id="UP000595437">
    <property type="component" value="Chromosome 6"/>
</dbReference>
<sequence>MEDGFLRIGLPGYRPPDGGGDCRGAPPTRATADEDDDEEAEAAAPGPSISAGIEATDTLLALADHGVLCMVKNYELLRIIR</sequence>
<accession>A0A7T8K806</accession>
<evidence type="ECO:0000256" key="1">
    <source>
        <dbReference type="SAM" id="MobiDB-lite"/>
    </source>
</evidence>
<organism evidence="2 3">
    <name type="scientific">Caligus rogercresseyi</name>
    <name type="common">Sea louse</name>
    <dbReference type="NCBI Taxonomy" id="217165"/>
    <lineage>
        <taxon>Eukaryota</taxon>
        <taxon>Metazoa</taxon>
        <taxon>Ecdysozoa</taxon>
        <taxon>Arthropoda</taxon>
        <taxon>Crustacea</taxon>
        <taxon>Multicrustacea</taxon>
        <taxon>Hexanauplia</taxon>
        <taxon>Copepoda</taxon>
        <taxon>Siphonostomatoida</taxon>
        <taxon>Caligidae</taxon>
        <taxon>Caligus</taxon>
    </lineage>
</organism>
<feature type="non-terminal residue" evidence="2">
    <location>
        <position position="81"/>
    </location>
</feature>